<dbReference type="Gene3D" id="1.25.40.10">
    <property type="entry name" value="Tetratricopeptide repeat domain"/>
    <property type="match status" value="1"/>
</dbReference>
<dbReference type="SUPFAM" id="SSF48452">
    <property type="entry name" value="TPR-like"/>
    <property type="match status" value="1"/>
</dbReference>
<dbReference type="KEGG" id="rfs:C1I64_09390"/>
<dbReference type="Pfam" id="PF12688">
    <property type="entry name" value="TPR_5"/>
    <property type="match status" value="1"/>
</dbReference>
<dbReference type="EMBL" id="CP028137">
    <property type="protein sequence ID" value="AZZ54248.1"/>
    <property type="molecule type" value="Genomic_DNA"/>
</dbReference>
<evidence type="ECO:0000313" key="2">
    <source>
        <dbReference type="EMBL" id="AZZ54248.1"/>
    </source>
</evidence>
<feature type="domain" description="Tetratrico peptide repeat group 5" evidence="1">
    <location>
        <begin position="13"/>
        <end position="129"/>
    </location>
</feature>
<evidence type="ECO:0000259" key="1">
    <source>
        <dbReference type="Pfam" id="PF12688"/>
    </source>
</evidence>
<reference evidence="2 3" key="1">
    <citation type="submission" date="2018-03" db="EMBL/GenBank/DDBJ databases">
        <title>Bacteriophage NCPPB3778 and a type I-E CRISPR drive the evolution of the US Biological Select Agent, Rathayibacter toxicus.</title>
        <authorList>
            <person name="Davis E.W.II."/>
            <person name="Tabima J.F."/>
            <person name="Weisberg A.J."/>
            <person name="Dantas Lopes L."/>
            <person name="Wiseman M.S."/>
            <person name="Wiseman M.S."/>
            <person name="Pupko T."/>
            <person name="Belcher M.S."/>
            <person name="Sechler A.J."/>
            <person name="Tancos M.A."/>
            <person name="Schroeder B.K."/>
            <person name="Murray T.D."/>
            <person name="Luster D.G."/>
            <person name="Schneider W.L."/>
            <person name="Rogers E."/>
            <person name="Andreote F.D."/>
            <person name="Grunwald N.J."/>
            <person name="Putnam M.L."/>
            <person name="Chang J.H."/>
        </authorList>
    </citation>
    <scope>NUCLEOTIDE SEQUENCE [LARGE SCALE GENOMIC DNA]</scope>
    <source>
        <strain evidence="2 3">DSM 15932</strain>
    </source>
</reference>
<dbReference type="InterPro" id="IPR041656">
    <property type="entry name" value="TPR_5"/>
</dbReference>
<name>A0A3T0T6L4_9MICO</name>
<dbReference type="InterPro" id="IPR011990">
    <property type="entry name" value="TPR-like_helical_dom_sf"/>
</dbReference>
<dbReference type="Proteomes" id="UP000285317">
    <property type="component" value="Chromosome"/>
</dbReference>
<gene>
    <name evidence="2" type="ORF">C1I64_09390</name>
</gene>
<evidence type="ECO:0000313" key="3">
    <source>
        <dbReference type="Proteomes" id="UP000285317"/>
    </source>
</evidence>
<accession>A0A3T0T6L4</accession>
<proteinExistence type="predicted"/>
<protein>
    <recommendedName>
        <fullName evidence="1">Tetratrico peptide repeat group 5 domain-containing protein</fullName>
    </recommendedName>
</protein>
<sequence length="136" mass="14340">MRVLAARYPGSDGVAHFELGGALDSAGHEAEAAVEYERAVAAGLDDERLARLSIQYASTLRNLGRTKEAIVLLSSAQPHPSVGAAREVFLALALHSAGRTDEALRTALEALAPTLPRYRRSVAAYAADLTDSAPQS</sequence>
<dbReference type="AlphaFoldDB" id="A0A3T0T6L4"/>
<organism evidence="2 3">
    <name type="scientific">Rathayibacter festucae DSM 15932</name>
    <dbReference type="NCBI Taxonomy" id="1328866"/>
    <lineage>
        <taxon>Bacteria</taxon>
        <taxon>Bacillati</taxon>
        <taxon>Actinomycetota</taxon>
        <taxon>Actinomycetes</taxon>
        <taxon>Micrococcales</taxon>
        <taxon>Microbacteriaceae</taxon>
        <taxon>Rathayibacter</taxon>
    </lineage>
</organism>